<reference evidence="3 4" key="1">
    <citation type="submission" date="2021-04" db="EMBL/GenBank/DDBJ databases">
        <authorList>
            <person name="Bliznina A."/>
        </authorList>
    </citation>
    <scope>NUCLEOTIDE SEQUENCE [LARGE SCALE GENOMIC DNA]</scope>
</reference>
<feature type="signal peptide" evidence="2">
    <location>
        <begin position="1"/>
        <end position="16"/>
    </location>
</feature>
<evidence type="ECO:0000256" key="2">
    <source>
        <dbReference type="SAM" id="SignalP"/>
    </source>
</evidence>
<accession>A0ABN7SYC3</accession>
<dbReference type="Proteomes" id="UP001158576">
    <property type="component" value="Chromosome 2"/>
</dbReference>
<feature type="chain" id="PRO_5047083987" evidence="2">
    <location>
        <begin position="17"/>
        <end position="163"/>
    </location>
</feature>
<keyword evidence="2" id="KW-0732">Signal</keyword>
<proteinExistence type="predicted"/>
<evidence type="ECO:0000313" key="4">
    <source>
        <dbReference type="Proteomes" id="UP001158576"/>
    </source>
</evidence>
<organism evidence="3 4">
    <name type="scientific">Oikopleura dioica</name>
    <name type="common">Tunicate</name>
    <dbReference type="NCBI Taxonomy" id="34765"/>
    <lineage>
        <taxon>Eukaryota</taxon>
        <taxon>Metazoa</taxon>
        <taxon>Chordata</taxon>
        <taxon>Tunicata</taxon>
        <taxon>Appendicularia</taxon>
        <taxon>Copelata</taxon>
        <taxon>Oikopleuridae</taxon>
        <taxon>Oikopleura</taxon>
    </lineage>
</organism>
<name>A0ABN7SYC3_OIKDI</name>
<protein>
    <submittedName>
        <fullName evidence="3">Oidioi.mRNA.OKI2018_I69.chr2.g4771.t1.cds</fullName>
    </submittedName>
</protein>
<gene>
    <name evidence="3" type="ORF">OKIOD_LOCUS13536</name>
</gene>
<feature type="region of interest" description="Disordered" evidence="1">
    <location>
        <begin position="20"/>
        <end position="39"/>
    </location>
</feature>
<keyword evidence="4" id="KW-1185">Reference proteome</keyword>
<evidence type="ECO:0000313" key="3">
    <source>
        <dbReference type="EMBL" id="CAG5110360.1"/>
    </source>
</evidence>
<dbReference type="EMBL" id="OU015567">
    <property type="protein sequence ID" value="CAG5110360.1"/>
    <property type="molecule type" value="Genomic_DNA"/>
</dbReference>
<sequence length="163" mass="17177">MKLFTTIVLLAATADARRRKKKNQAVVEESSGEGSGVAPVTAEEAKAAVDTIVGEIEAAASSTGESVKAMTRRMQELADLGLFTSADPACSAPYDSDNFGGDDFAVWADSAATTGNRCDDSQSLQTGVDLYLKNFGCNDSVDTRTAKRWGKIAAKLSKPSWCA</sequence>
<evidence type="ECO:0000256" key="1">
    <source>
        <dbReference type="SAM" id="MobiDB-lite"/>
    </source>
</evidence>